<dbReference type="STRING" id="318479.A0A0N4U5Z5"/>
<dbReference type="InterPro" id="IPR049393">
    <property type="entry name" value="eEFSec_III"/>
</dbReference>
<dbReference type="AlphaFoldDB" id="A0A0N4U5Z5"/>
<organism evidence="3 5">
    <name type="scientific">Dracunculus medinensis</name>
    <name type="common">Guinea worm</name>
    <dbReference type="NCBI Taxonomy" id="318479"/>
    <lineage>
        <taxon>Eukaryota</taxon>
        <taxon>Metazoa</taxon>
        <taxon>Ecdysozoa</taxon>
        <taxon>Nematoda</taxon>
        <taxon>Chromadorea</taxon>
        <taxon>Rhabditida</taxon>
        <taxon>Spirurina</taxon>
        <taxon>Dracunculoidea</taxon>
        <taxon>Dracunculidae</taxon>
        <taxon>Dracunculus</taxon>
    </lineage>
</organism>
<dbReference type="InterPro" id="IPR000795">
    <property type="entry name" value="T_Tr_GTP-bd_dom"/>
</dbReference>
<dbReference type="Pfam" id="PF00009">
    <property type="entry name" value="GTP_EFTU"/>
    <property type="match status" value="1"/>
</dbReference>
<dbReference type="GO" id="GO:0003746">
    <property type="term" value="F:translation elongation factor activity"/>
    <property type="evidence" value="ECO:0007669"/>
    <property type="project" value="TreeGrafter"/>
</dbReference>
<dbReference type="Pfam" id="PF21208">
    <property type="entry name" value="euk_SelB_III"/>
    <property type="match status" value="1"/>
</dbReference>
<dbReference type="Proteomes" id="UP000274756">
    <property type="component" value="Unassembled WGS sequence"/>
</dbReference>
<reference evidence="2 4" key="2">
    <citation type="submission" date="2018-11" db="EMBL/GenBank/DDBJ databases">
        <authorList>
            <consortium name="Pathogen Informatics"/>
        </authorList>
    </citation>
    <scope>NUCLEOTIDE SEQUENCE [LARGE SCALE GENOMIC DNA]</scope>
</reference>
<dbReference type="Gene3D" id="2.40.30.10">
    <property type="entry name" value="Translation factors"/>
    <property type="match status" value="2"/>
</dbReference>
<dbReference type="EMBL" id="UYYG01001156">
    <property type="protein sequence ID" value="VDN56694.1"/>
    <property type="molecule type" value="Genomic_DNA"/>
</dbReference>
<evidence type="ECO:0000313" key="3">
    <source>
        <dbReference type="Proteomes" id="UP000038040"/>
    </source>
</evidence>
<dbReference type="Pfam" id="PF21131">
    <property type="entry name" value="eEFSec_4th"/>
    <property type="match status" value="1"/>
</dbReference>
<evidence type="ECO:0000259" key="1">
    <source>
        <dbReference type="PROSITE" id="PS51722"/>
    </source>
</evidence>
<reference evidence="5" key="1">
    <citation type="submission" date="2017-02" db="UniProtKB">
        <authorList>
            <consortium name="WormBaseParasite"/>
        </authorList>
    </citation>
    <scope>IDENTIFICATION</scope>
</reference>
<dbReference type="InterPro" id="IPR050055">
    <property type="entry name" value="EF-Tu_GTPase"/>
</dbReference>
<dbReference type="Gene3D" id="3.40.50.300">
    <property type="entry name" value="P-loop containing nucleotide triphosphate hydrolases"/>
    <property type="match status" value="1"/>
</dbReference>
<dbReference type="InterPro" id="IPR027417">
    <property type="entry name" value="P-loop_NTPase"/>
</dbReference>
<accession>A0A0N4U5Z5</accession>
<gene>
    <name evidence="2" type="ORF">DME_LOCUS6667</name>
</gene>
<dbReference type="InterPro" id="IPR049394">
    <property type="entry name" value="eEFSec_C"/>
</dbReference>
<dbReference type="SUPFAM" id="SSF50447">
    <property type="entry name" value="Translation proteins"/>
    <property type="match status" value="1"/>
</dbReference>
<dbReference type="OrthoDB" id="2067at2759"/>
<dbReference type="PROSITE" id="PS51722">
    <property type="entry name" value="G_TR_2"/>
    <property type="match status" value="1"/>
</dbReference>
<sequence>MPLNIGIMGHVDSGKTTLARALSTIASTAAFDVHSKVANLRANTIDLGMSALKLDGKILAFIDCPGHSSLIRSVLIASSVFDMAIVVVNALKGIERQTAEHLLLVSLICPQHLIVVLSKIDLVDEKQIVDVRKRIVKALKQLNIDSSPIVPVSLISPNESNIACIVEAIRQNFYEPERISSGKFVMSVDHCFPIKGKGTVMTGTIIDGMCRIGMEVEIPISNERRKIKNIQCWKEDVTVANMGERAALLFHAIPNLEKIDRTIIFEPGALSRTRFVYASAHKITFFKPKLINRCKLLISVGFNAMLAECQFFVEADSVDEFELKSDDDEGFSSVLLSFDSPIYTKPDSLYIASKLDSQDSGCRFAFHGKIQRILNDDRELCRFRRKIKFGQVERIENETSLICKNMFKKESNIDRFIGMPVKLSTGEKGFIESTFGKSGKVRIRIDSSFAIRQSSLNEEIFIYLYLKKYLNDHSLRAYIP</sequence>
<evidence type="ECO:0000313" key="4">
    <source>
        <dbReference type="Proteomes" id="UP000274756"/>
    </source>
</evidence>
<dbReference type="PANTHER" id="PTHR43721">
    <property type="entry name" value="ELONGATION FACTOR TU-RELATED"/>
    <property type="match status" value="1"/>
</dbReference>
<dbReference type="Proteomes" id="UP000038040">
    <property type="component" value="Unplaced"/>
</dbReference>
<dbReference type="GO" id="GO:0005525">
    <property type="term" value="F:GTP binding"/>
    <property type="evidence" value="ECO:0007669"/>
    <property type="project" value="InterPro"/>
</dbReference>
<evidence type="ECO:0000313" key="2">
    <source>
        <dbReference type="EMBL" id="VDN56694.1"/>
    </source>
</evidence>
<dbReference type="PANTHER" id="PTHR43721:SF11">
    <property type="entry name" value="SELENOCYSTEINE-SPECIFIC ELONGATION FACTOR"/>
    <property type="match status" value="1"/>
</dbReference>
<feature type="domain" description="Tr-type G" evidence="1">
    <location>
        <begin position="1"/>
        <end position="177"/>
    </location>
</feature>
<dbReference type="GO" id="GO:0001514">
    <property type="term" value="P:selenocysteine incorporation"/>
    <property type="evidence" value="ECO:0007669"/>
    <property type="project" value="TreeGrafter"/>
</dbReference>
<name>A0A0N4U5Z5_DRAME</name>
<protein>
    <submittedName>
        <fullName evidence="5">Tr-type G domain-containing protein</fullName>
    </submittedName>
</protein>
<dbReference type="CDD" id="cd04094">
    <property type="entry name" value="eSelB_III"/>
    <property type="match status" value="1"/>
</dbReference>
<dbReference type="PRINTS" id="PR00315">
    <property type="entry name" value="ELONGATNFCT"/>
</dbReference>
<keyword evidence="4" id="KW-1185">Reference proteome</keyword>
<dbReference type="SUPFAM" id="SSF52540">
    <property type="entry name" value="P-loop containing nucleoside triphosphate hydrolases"/>
    <property type="match status" value="1"/>
</dbReference>
<dbReference type="GO" id="GO:0003924">
    <property type="term" value="F:GTPase activity"/>
    <property type="evidence" value="ECO:0007669"/>
    <property type="project" value="InterPro"/>
</dbReference>
<dbReference type="InterPro" id="IPR009000">
    <property type="entry name" value="Transl_B-barrel_sf"/>
</dbReference>
<proteinExistence type="predicted"/>
<evidence type="ECO:0000313" key="5">
    <source>
        <dbReference type="WBParaSite" id="DME_0000230701-mRNA-1"/>
    </source>
</evidence>
<dbReference type="WBParaSite" id="DME_0000230701-mRNA-1">
    <property type="protein sequence ID" value="DME_0000230701-mRNA-1"/>
    <property type="gene ID" value="DME_0000230701"/>
</dbReference>